<keyword evidence="2" id="KW-1185">Reference proteome</keyword>
<evidence type="ECO:0000313" key="2">
    <source>
        <dbReference type="Proteomes" id="UP000092952"/>
    </source>
</evidence>
<organism evidence="1 2">
    <name type="scientific">Immundisolibacter cernigliae</name>
    <dbReference type="NCBI Taxonomy" id="1810504"/>
    <lineage>
        <taxon>Bacteria</taxon>
        <taxon>Pseudomonadati</taxon>
        <taxon>Pseudomonadota</taxon>
        <taxon>Gammaproteobacteria</taxon>
        <taxon>Immundisolibacterales</taxon>
        <taxon>Immundisolibacteraceae</taxon>
        <taxon>Immundisolibacter</taxon>
    </lineage>
</organism>
<evidence type="ECO:0008006" key="3">
    <source>
        <dbReference type="Google" id="ProtNLM"/>
    </source>
</evidence>
<protein>
    <recommendedName>
        <fullName evidence="3">Glycosyl transferase family 11</fullName>
    </recommendedName>
</protein>
<reference evidence="2" key="1">
    <citation type="submission" date="2016-03" db="EMBL/GenBank/DDBJ databases">
        <title>Complete genome sequence of Solimmundus cernigliae, representing a novel lineage of polycyclic aromatic hydrocarbon degraders within the Gammaproteobacteria.</title>
        <authorList>
            <person name="Singleton D.R."/>
            <person name="Dickey A.N."/>
            <person name="Scholl E.H."/>
            <person name="Wright F.A."/>
            <person name="Aitken M.D."/>
        </authorList>
    </citation>
    <scope>NUCLEOTIDE SEQUENCE [LARGE SCALE GENOMIC DNA]</scope>
    <source>
        <strain evidence="2">TR3.2</strain>
    </source>
</reference>
<dbReference type="STRING" id="1810504.PG2T_02055"/>
<proteinExistence type="predicted"/>
<dbReference type="Proteomes" id="UP000092952">
    <property type="component" value="Chromosome"/>
</dbReference>
<dbReference type="KEGG" id="gbi:PG2T_02055"/>
<accession>A0A1B1YQS5</accession>
<dbReference type="InParanoid" id="A0A1B1YQS5"/>
<dbReference type="AlphaFoldDB" id="A0A1B1YQS5"/>
<dbReference type="EMBL" id="CP014671">
    <property type="protein sequence ID" value="ANX03089.1"/>
    <property type="molecule type" value="Genomic_DNA"/>
</dbReference>
<sequence length="369" mass="41236">MYVSDTPARPSTGIRLCLPAVIGRGAGLGNELYPWAKAWLAAQAIDGKALPPAFGLNPRQYRRYFGTSRLDWVTHRALLKAMPRYRFTETDYLSTGEHDFRKAVAVFAERLGWREKRLFALEVGGMWGGFLAVREARDYVLSQLYAARGTARNLGDWRVRLDPERLTVAVHIRAGDFKAADENIDYRGCFNRALPLAWYMAVCDQLRHHFGHRVQFQLFTDGTPEAVAPFIQHFSPVTGFHQRDSVCSDLLAMASADLLVCSVSSFSLWGAFLSRAPYVWFAPQLQVEEGMLSLWGHEAAQRPPHGATARFRAHVASEPARCPRGVPVAEDGRLPQALLDRLQLTLHCNRTATDLALYGVVPLAVETQG</sequence>
<name>A0A1B1YQS5_9GAMM</name>
<gene>
    <name evidence="1" type="ORF">PG2T_02055</name>
</gene>
<evidence type="ECO:0000313" key="1">
    <source>
        <dbReference type="EMBL" id="ANX03089.1"/>
    </source>
</evidence>